<evidence type="ECO:0000313" key="2">
    <source>
        <dbReference type="Proteomes" id="UP000069205"/>
    </source>
</evidence>
<dbReference type="KEGG" id="nmv:NITMOv2_3068"/>
<organism evidence="1 2">
    <name type="scientific">Nitrospira moscoviensis</name>
    <dbReference type="NCBI Taxonomy" id="42253"/>
    <lineage>
        <taxon>Bacteria</taxon>
        <taxon>Pseudomonadati</taxon>
        <taxon>Nitrospirota</taxon>
        <taxon>Nitrospiria</taxon>
        <taxon>Nitrospirales</taxon>
        <taxon>Nitrospiraceae</taxon>
        <taxon>Nitrospira</taxon>
    </lineage>
</organism>
<dbReference type="PATRIC" id="fig|42253.5.peg.3023"/>
<sequence>MTLDHPPLTHDERKAAEAAFQGRPINPMWSQKAQHIYDGIRAAQANRPTNSRAADVVPPVRTTIASLSSYLHYSDSAPFAPRIAQVWILEYQDTRERRLEVCPGATSIEQLLRVFRRRALGRPFTIQMVDVASMPLPADGLSFYSHDARCIDQGGFLA</sequence>
<accession>A0A0K2GFU6</accession>
<dbReference type="Proteomes" id="UP000069205">
    <property type="component" value="Chromosome"/>
</dbReference>
<evidence type="ECO:0000313" key="1">
    <source>
        <dbReference type="EMBL" id="ALA59467.1"/>
    </source>
</evidence>
<dbReference type="EMBL" id="CP011801">
    <property type="protein sequence ID" value="ALA59467.1"/>
    <property type="molecule type" value="Genomic_DNA"/>
</dbReference>
<name>A0A0K2GFU6_NITMO</name>
<protein>
    <submittedName>
        <fullName evidence="1">Uncharacterized protein</fullName>
    </submittedName>
</protein>
<keyword evidence="2" id="KW-1185">Reference proteome</keyword>
<dbReference type="AlphaFoldDB" id="A0A0K2GFU6"/>
<proteinExistence type="predicted"/>
<dbReference type="STRING" id="42253.NITMOv2_3068"/>
<reference evidence="1 2" key="1">
    <citation type="journal article" date="2015" name="Proc. Natl. Acad. Sci. U.S.A.">
        <title>Expanded metabolic versatility of ubiquitous nitrite-oxidizing bacteria from the genus Nitrospira.</title>
        <authorList>
            <person name="Koch H."/>
            <person name="Lucker S."/>
            <person name="Albertsen M."/>
            <person name="Kitzinger K."/>
            <person name="Herbold C."/>
            <person name="Spieck E."/>
            <person name="Nielsen P.H."/>
            <person name="Wagner M."/>
            <person name="Daims H."/>
        </authorList>
    </citation>
    <scope>NUCLEOTIDE SEQUENCE [LARGE SCALE GENOMIC DNA]</scope>
    <source>
        <strain evidence="1 2">NSP M-1</strain>
    </source>
</reference>
<gene>
    <name evidence="1" type="ORF">NITMOv2_3068</name>
</gene>